<organism evidence="1 2">
    <name type="scientific">Pseudomonas syringae pv. spinaceae</name>
    <dbReference type="NCBI Taxonomy" id="264459"/>
    <lineage>
        <taxon>Bacteria</taxon>
        <taxon>Pseudomonadati</taxon>
        <taxon>Pseudomonadota</taxon>
        <taxon>Gammaproteobacteria</taxon>
        <taxon>Pseudomonadales</taxon>
        <taxon>Pseudomonadaceae</taxon>
        <taxon>Pseudomonas</taxon>
        <taxon>Pseudomonas syringae</taxon>
    </lineage>
</organism>
<protein>
    <submittedName>
        <fullName evidence="1">Uncharacterized protein</fullName>
    </submittedName>
</protein>
<dbReference type="Proteomes" id="UP000050384">
    <property type="component" value="Unassembled WGS sequence"/>
</dbReference>
<dbReference type="PATRIC" id="fig|264459.3.peg.5317"/>
<gene>
    <name evidence="1" type="ORF">ALO94_03354</name>
</gene>
<comment type="caution">
    <text evidence="1">The sequence shown here is derived from an EMBL/GenBank/DDBJ whole genome shotgun (WGS) entry which is preliminary data.</text>
</comment>
<accession>A0A0Q0JAH0</accession>
<dbReference type="EMBL" id="LJRI01000151">
    <property type="protein sequence ID" value="KPZ11244.1"/>
    <property type="molecule type" value="Genomic_DNA"/>
</dbReference>
<reference evidence="1 2" key="1">
    <citation type="submission" date="2015-09" db="EMBL/GenBank/DDBJ databases">
        <title>Genome announcement of multiple Pseudomonas syringae strains.</title>
        <authorList>
            <person name="Thakur S."/>
            <person name="Wang P.W."/>
            <person name="Gong Y."/>
            <person name="Weir B.S."/>
            <person name="Guttman D.S."/>
        </authorList>
    </citation>
    <scope>NUCLEOTIDE SEQUENCE [LARGE SCALE GENOMIC DNA]</scope>
    <source>
        <strain evidence="1 2">ICMP16929</strain>
    </source>
</reference>
<dbReference type="AlphaFoldDB" id="A0A0Q0JAH0"/>
<proteinExistence type="predicted"/>
<name>A0A0Q0JAH0_PSESX</name>
<evidence type="ECO:0000313" key="2">
    <source>
        <dbReference type="Proteomes" id="UP000050384"/>
    </source>
</evidence>
<sequence length="428" mass="48860">MIYTLEDLCEEVTHPELVRLSLPEVAMVPFDIGALAYSVRDIPVSRKKIRATSDATPVDEKSLRQERIGLVEAILDVVVKDYKRQSSIYPFLGTIRLVIDWFDLNNHQDVFLNPDLCRRAYLDYIAALEHKLHVTRELGKIRCSFLQSIVKRLIELKFGKEAALSIIGGIKTLRFDRFIEGEIPEEMRIRNQITVLLDLAQKLSAALMEVRPFPFVLDIAGQHSCFLPYVNGMISTERNPKVISSIDTSSGSILNAEEIVRKHGIDKSDALNRLKGLRKTLKSANSNPHCRVRNALASLALQAYANIFIYITAASAGELCQFDFDDGVLITEDTLRKQLKAIKLRANGRVTKYTIGRKTGLRLLREYLKFRKWVARGEECDQLFISFRAGLRSITGLSKRFQWTLWTRIRDLYFDASAEIYRQSFLGK</sequence>
<evidence type="ECO:0000313" key="1">
    <source>
        <dbReference type="EMBL" id="KPZ11244.1"/>
    </source>
</evidence>